<evidence type="ECO:0000256" key="2">
    <source>
        <dbReference type="ARBA" id="ARBA00023125"/>
    </source>
</evidence>
<dbReference type="SUPFAM" id="SSF55781">
    <property type="entry name" value="GAF domain-like"/>
    <property type="match status" value="1"/>
</dbReference>
<accession>A0A087BKC5</accession>
<dbReference type="EMBL" id="JGZA01000009">
    <property type="protein sequence ID" value="KFI71475.1"/>
    <property type="molecule type" value="Genomic_DNA"/>
</dbReference>
<dbReference type="PANTHER" id="PTHR30136">
    <property type="entry name" value="HELIX-TURN-HELIX TRANSCRIPTIONAL REGULATOR, ICLR FAMILY"/>
    <property type="match status" value="1"/>
</dbReference>
<dbReference type="SMART" id="SM00346">
    <property type="entry name" value="HTH_ICLR"/>
    <property type="match status" value="1"/>
</dbReference>
<dbReference type="GO" id="GO:0045892">
    <property type="term" value="P:negative regulation of DNA-templated transcription"/>
    <property type="evidence" value="ECO:0007669"/>
    <property type="project" value="TreeGrafter"/>
</dbReference>
<feature type="domain" description="IclR-ED" evidence="5">
    <location>
        <begin position="73"/>
        <end position="268"/>
    </location>
</feature>
<dbReference type="GO" id="GO:0003700">
    <property type="term" value="F:DNA-binding transcription factor activity"/>
    <property type="evidence" value="ECO:0007669"/>
    <property type="project" value="TreeGrafter"/>
</dbReference>
<dbReference type="Gene3D" id="3.30.450.40">
    <property type="match status" value="1"/>
</dbReference>
<dbReference type="SUPFAM" id="SSF46785">
    <property type="entry name" value="Winged helix' DNA-binding domain"/>
    <property type="match status" value="1"/>
</dbReference>
<dbReference type="PROSITE" id="PS51077">
    <property type="entry name" value="HTH_ICLR"/>
    <property type="match status" value="1"/>
</dbReference>
<dbReference type="InterPro" id="IPR005471">
    <property type="entry name" value="Tscrpt_reg_IclR_N"/>
</dbReference>
<dbReference type="InterPro" id="IPR036388">
    <property type="entry name" value="WH-like_DNA-bd_sf"/>
</dbReference>
<keyword evidence="3" id="KW-0804">Transcription</keyword>
<protein>
    <submittedName>
        <fullName evidence="6">Regulatory protein IclR</fullName>
    </submittedName>
</protein>
<organism evidence="6 7">
    <name type="scientific">Bifidobacterium longum subsp. suis</name>
    <dbReference type="NCBI Taxonomy" id="1695"/>
    <lineage>
        <taxon>Bacteria</taxon>
        <taxon>Bacillati</taxon>
        <taxon>Actinomycetota</taxon>
        <taxon>Actinomycetes</taxon>
        <taxon>Bifidobacteriales</taxon>
        <taxon>Bifidobacteriaceae</taxon>
        <taxon>Bifidobacterium</taxon>
    </lineage>
</organism>
<dbReference type="Pfam" id="PF01614">
    <property type="entry name" value="IclR_C"/>
    <property type="match status" value="1"/>
</dbReference>
<dbReference type="InterPro" id="IPR029016">
    <property type="entry name" value="GAF-like_dom_sf"/>
</dbReference>
<sequence length="277" mass="30231">MVAPSRDDRSVDALVKSKAVLDVLAELGPSTAKTISERTGEPVSSTYRLLDNLVAVGWVERGINRGEYRLGIDCVRIGGQIESRLDIQQIARRTFRAHRGQFGIWGLFVRRRLRTVCIETRTRETLQSYAQLVGNSLPLSMSAPSHVLTAWLPPARYEQLLEHYAYTNELGGTFSTMRATAMGQARHIRECGFTYDVGQTMAGSVTISVPVFNHAGEIQAAIALSGLSRSLEPELACLVDGQPATASAQDMVRLVQTAGREVSRGLGYSGDHLGLNS</sequence>
<dbReference type="RefSeq" id="WP_029680004.1">
    <property type="nucleotide sequence ID" value="NZ_JAERWE010000020.1"/>
</dbReference>
<evidence type="ECO:0000256" key="1">
    <source>
        <dbReference type="ARBA" id="ARBA00023015"/>
    </source>
</evidence>
<evidence type="ECO:0000259" key="4">
    <source>
        <dbReference type="PROSITE" id="PS51077"/>
    </source>
</evidence>
<dbReference type="AlphaFoldDB" id="A0A087BKC5"/>
<dbReference type="Gene3D" id="1.10.10.10">
    <property type="entry name" value="Winged helix-like DNA-binding domain superfamily/Winged helix DNA-binding domain"/>
    <property type="match status" value="1"/>
</dbReference>
<dbReference type="PROSITE" id="PS51078">
    <property type="entry name" value="ICLR_ED"/>
    <property type="match status" value="1"/>
</dbReference>
<dbReference type="InterPro" id="IPR050707">
    <property type="entry name" value="HTH_MetabolicPath_Reg"/>
</dbReference>
<dbReference type="GO" id="GO:0003677">
    <property type="term" value="F:DNA binding"/>
    <property type="evidence" value="ECO:0007669"/>
    <property type="project" value="UniProtKB-KW"/>
</dbReference>
<comment type="caution">
    <text evidence="6">The sequence shown here is derived from an EMBL/GenBank/DDBJ whole genome shotgun (WGS) entry which is preliminary data.</text>
</comment>
<gene>
    <name evidence="6" type="ORF">BLSS_1776</name>
</gene>
<keyword evidence="1" id="KW-0805">Transcription regulation</keyword>
<dbReference type="Proteomes" id="UP000029024">
    <property type="component" value="Unassembled WGS sequence"/>
</dbReference>
<reference evidence="6 7" key="1">
    <citation type="submission" date="2014-03" db="EMBL/GenBank/DDBJ databases">
        <title>Genomics of Bifidobacteria.</title>
        <authorList>
            <person name="Ventura M."/>
            <person name="Milani C."/>
            <person name="Lugli G.A."/>
        </authorList>
    </citation>
    <scope>NUCLEOTIDE SEQUENCE [LARGE SCALE GENOMIC DNA]</scope>
    <source>
        <strain evidence="6 7">LMG 21814</strain>
    </source>
</reference>
<evidence type="ECO:0000259" key="5">
    <source>
        <dbReference type="PROSITE" id="PS51078"/>
    </source>
</evidence>
<dbReference type="PANTHER" id="PTHR30136:SF8">
    <property type="entry name" value="TRANSCRIPTIONAL REGULATORY PROTEIN"/>
    <property type="match status" value="1"/>
</dbReference>
<dbReference type="InterPro" id="IPR014757">
    <property type="entry name" value="Tscrpt_reg_IclR_C"/>
</dbReference>
<name>A0A087BKC5_BIFLN</name>
<evidence type="ECO:0000313" key="7">
    <source>
        <dbReference type="Proteomes" id="UP000029024"/>
    </source>
</evidence>
<evidence type="ECO:0000256" key="3">
    <source>
        <dbReference type="ARBA" id="ARBA00023163"/>
    </source>
</evidence>
<dbReference type="InterPro" id="IPR036390">
    <property type="entry name" value="WH_DNA-bd_sf"/>
</dbReference>
<evidence type="ECO:0000313" key="6">
    <source>
        <dbReference type="EMBL" id="KFI71475.1"/>
    </source>
</evidence>
<feature type="domain" description="HTH iclR-type" evidence="4">
    <location>
        <begin position="11"/>
        <end position="72"/>
    </location>
</feature>
<proteinExistence type="predicted"/>
<keyword evidence="2" id="KW-0238">DNA-binding</keyword>
<dbReference type="Pfam" id="PF09339">
    <property type="entry name" value="HTH_IclR"/>
    <property type="match status" value="1"/>
</dbReference>